<dbReference type="EMBL" id="PDCK01000042">
    <property type="protein sequence ID" value="PRQ36703.1"/>
    <property type="molecule type" value="Genomic_DNA"/>
</dbReference>
<sequence length="66" mass="7394">MTAILISKVFLLAAVIKWHDAGTFLLRGCCRMAILSGSTEFQTDQYASICNHINYLYFTLFLVSAT</sequence>
<keyword evidence="3" id="KW-1185">Reference proteome</keyword>
<dbReference type="Proteomes" id="UP000238479">
    <property type="component" value="Chromosome 4"/>
</dbReference>
<evidence type="ECO:0000313" key="2">
    <source>
        <dbReference type="EMBL" id="PRQ36703.1"/>
    </source>
</evidence>
<accession>A0A2P6QRA3</accession>
<dbReference type="AlphaFoldDB" id="A0A2P6QRA3"/>
<proteinExistence type="predicted"/>
<evidence type="ECO:0000313" key="3">
    <source>
        <dbReference type="Proteomes" id="UP000238479"/>
    </source>
</evidence>
<comment type="caution">
    <text evidence="2">The sequence shown here is derived from an EMBL/GenBank/DDBJ whole genome shotgun (WGS) entry which is preliminary data.</text>
</comment>
<evidence type="ECO:0008006" key="4">
    <source>
        <dbReference type="Google" id="ProtNLM"/>
    </source>
</evidence>
<keyword evidence="1" id="KW-0732">Signal</keyword>
<protein>
    <recommendedName>
        <fullName evidence="4">Secreted protein</fullName>
    </recommendedName>
</protein>
<name>A0A2P6QRA3_ROSCH</name>
<evidence type="ECO:0000256" key="1">
    <source>
        <dbReference type="SAM" id="SignalP"/>
    </source>
</evidence>
<reference evidence="2 3" key="1">
    <citation type="journal article" date="2018" name="Nat. Genet.">
        <title>The Rosa genome provides new insights in the design of modern roses.</title>
        <authorList>
            <person name="Bendahmane M."/>
        </authorList>
    </citation>
    <scope>NUCLEOTIDE SEQUENCE [LARGE SCALE GENOMIC DNA]</scope>
    <source>
        <strain evidence="3">cv. Old Blush</strain>
    </source>
</reference>
<feature type="signal peptide" evidence="1">
    <location>
        <begin position="1"/>
        <end position="21"/>
    </location>
</feature>
<dbReference type="Gramene" id="PRQ36703">
    <property type="protein sequence ID" value="PRQ36703"/>
    <property type="gene ID" value="RchiOBHm_Chr4g0394531"/>
</dbReference>
<feature type="chain" id="PRO_5015145014" description="Secreted protein" evidence="1">
    <location>
        <begin position="22"/>
        <end position="66"/>
    </location>
</feature>
<gene>
    <name evidence="2" type="ORF">RchiOBHm_Chr4g0394531</name>
</gene>
<organism evidence="2 3">
    <name type="scientific">Rosa chinensis</name>
    <name type="common">China rose</name>
    <dbReference type="NCBI Taxonomy" id="74649"/>
    <lineage>
        <taxon>Eukaryota</taxon>
        <taxon>Viridiplantae</taxon>
        <taxon>Streptophyta</taxon>
        <taxon>Embryophyta</taxon>
        <taxon>Tracheophyta</taxon>
        <taxon>Spermatophyta</taxon>
        <taxon>Magnoliopsida</taxon>
        <taxon>eudicotyledons</taxon>
        <taxon>Gunneridae</taxon>
        <taxon>Pentapetalae</taxon>
        <taxon>rosids</taxon>
        <taxon>fabids</taxon>
        <taxon>Rosales</taxon>
        <taxon>Rosaceae</taxon>
        <taxon>Rosoideae</taxon>
        <taxon>Rosoideae incertae sedis</taxon>
        <taxon>Rosa</taxon>
    </lineage>
</organism>